<feature type="region of interest" description="Disordered" evidence="1">
    <location>
        <begin position="1"/>
        <end position="64"/>
    </location>
</feature>
<dbReference type="EMBL" id="BLLF01003971">
    <property type="protein sequence ID" value="GFH28636.1"/>
    <property type="molecule type" value="Genomic_DNA"/>
</dbReference>
<sequence length="64" mass="6953">MATPTESRAIPTLSPAATKMRDWYTREGLQAPAQRGLSGERLSAPATPASLPMHPRHTTSYANF</sequence>
<evidence type="ECO:0000313" key="3">
    <source>
        <dbReference type="Proteomes" id="UP000485058"/>
    </source>
</evidence>
<evidence type="ECO:0000313" key="2">
    <source>
        <dbReference type="EMBL" id="GFH28636.1"/>
    </source>
</evidence>
<organism evidence="2 3">
    <name type="scientific">Haematococcus lacustris</name>
    <name type="common">Green alga</name>
    <name type="synonym">Haematococcus pluvialis</name>
    <dbReference type="NCBI Taxonomy" id="44745"/>
    <lineage>
        <taxon>Eukaryota</taxon>
        <taxon>Viridiplantae</taxon>
        <taxon>Chlorophyta</taxon>
        <taxon>core chlorophytes</taxon>
        <taxon>Chlorophyceae</taxon>
        <taxon>CS clade</taxon>
        <taxon>Chlamydomonadales</taxon>
        <taxon>Haematococcaceae</taxon>
        <taxon>Haematococcus</taxon>
    </lineage>
</organism>
<dbReference type="Proteomes" id="UP000485058">
    <property type="component" value="Unassembled WGS sequence"/>
</dbReference>
<proteinExistence type="predicted"/>
<reference evidence="2 3" key="1">
    <citation type="submission" date="2020-02" db="EMBL/GenBank/DDBJ databases">
        <title>Draft genome sequence of Haematococcus lacustris strain NIES-144.</title>
        <authorList>
            <person name="Morimoto D."/>
            <person name="Nakagawa S."/>
            <person name="Yoshida T."/>
            <person name="Sawayama S."/>
        </authorList>
    </citation>
    <scope>NUCLEOTIDE SEQUENCE [LARGE SCALE GENOMIC DNA]</scope>
    <source>
        <strain evidence="2 3">NIES-144</strain>
    </source>
</reference>
<dbReference type="AlphaFoldDB" id="A0A6A0A7W3"/>
<keyword evidence="3" id="KW-1185">Reference proteome</keyword>
<gene>
    <name evidence="2" type="ORF">HaLaN_27162</name>
</gene>
<comment type="caution">
    <text evidence="2">The sequence shown here is derived from an EMBL/GenBank/DDBJ whole genome shotgun (WGS) entry which is preliminary data.</text>
</comment>
<accession>A0A6A0A7W3</accession>
<name>A0A6A0A7W3_HAELA</name>
<evidence type="ECO:0000256" key="1">
    <source>
        <dbReference type="SAM" id="MobiDB-lite"/>
    </source>
</evidence>
<protein>
    <submittedName>
        <fullName evidence="2">Uncharacterized protein</fullName>
    </submittedName>
</protein>